<name>A0ABN9S6Q2_9DINO</name>
<dbReference type="EMBL" id="CAUYUJ010009724">
    <property type="protein sequence ID" value="CAK0827525.1"/>
    <property type="molecule type" value="Genomic_DNA"/>
</dbReference>
<evidence type="ECO:0000256" key="1">
    <source>
        <dbReference type="SAM" id="Phobius"/>
    </source>
</evidence>
<keyword evidence="1" id="KW-0472">Membrane</keyword>
<reference evidence="2" key="1">
    <citation type="submission" date="2023-10" db="EMBL/GenBank/DDBJ databases">
        <authorList>
            <person name="Chen Y."/>
            <person name="Shah S."/>
            <person name="Dougan E. K."/>
            <person name="Thang M."/>
            <person name="Chan C."/>
        </authorList>
    </citation>
    <scope>NUCLEOTIDE SEQUENCE [LARGE SCALE GENOMIC DNA]</scope>
</reference>
<dbReference type="Proteomes" id="UP001189429">
    <property type="component" value="Unassembled WGS sequence"/>
</dbReference>
<proteinExistence type="predicted"/>
<comment type="caution">
    <text evidence="2">The sequence shown here is derived from an EMBL/GenBank/DDBJ whole genome shotgun (WGS) entry which is preliminary data.</text>
</comment>
<protein>
    <submittedName>
        <fullName evidence="2">Uncharacterized protein</fullName>
    </submittedName>
</protein>
<organism evidence="2 3">
    <name type="scientific">Prorocentrum cordatum</name>
    <dbReference type="NCBI Taxonomy" id="2364126"/>
    <lineage>
        <taxon>Eukaryota</taxon>
        <taxon>Sar</taxon>
        <taxon>Alveolata</taxon>
        <taxon>Dinophyceae</taxon>
        <taxon>Prorocentrales</taxon>
        <taxon>Prorocentraceae</taxon>
        <taxon>Prorocentrum</taxon>
    </lineage>
</organism>
<evidence type="ECO:0000313" key="2">
    <source>
        <dbReference type="EMBL" id="CAK0827525.1"/>
    </source>
</evidence>
<feature type="transmembrane region" description="Helical" evidence="1">
    <location>
        <begin position="54"/>
        <end position="75"/>
    </location>
</feature>
<keyword evidence="1" id="KW-0812">Transmembrane</keyword>
<keyword evidence="3" id="KW-1185">Reference proteome</keyword>
<evidence type="ECO:0000313" key="3">
    <source>
        <dbReference type="Proteomes" id="UP001189429"/>
    </source>
</evidence>
<sequence>MVRHGFFMDVEDGASATHGPLSVVNFDLEVPDEEVARVSTGQLAASQPSAQQKAAAVAAISTGVMGSALVAVWVARSLVLVRRRQHEWRGIPDGSPNRDAEE</sequence>
<gene>
    <name evidence="2" type="ORF">PCOR1329_LOCUS27038</name>
</gene>
<keyword evidence="1" id="KW-1133">Transmembrane helix</keyword>
<accession>A0ABN9S6Q2</accession>